<dbReference type="InterPro" id="IPR018511">
    <property type="entry name" value="Hemolysin-typ_Ca-bd_CS"/>
</dbReference>
<keyword evidence="12" id="KW-1185">Reference proteome</keyword>
<feature type="compositionally biased region" description="Basic and acidic residues" evidence="8">
    <location>
        <begin position="398"/>
        <end position="420"/>
    </location>
</feature>
<gene>
    <name evidence="11" type="ORF">C8N24_0135</name>
</gene>
<dbReference type="GO" id="GO:0005509">
    <property type="term" value="F:calcium ion binding"/>
    <property type="evidence" value="ECO:0007669"/>
    <property type="project" value="InterPro"/>
</dbReference>
<dbReference type="Gene3D" id="1.10.530.10">
    <property type="match status" value="1"/>
</dbReference>
<dbReference type="CDD" id="cd13399">
    <property type="entry name" value="Slt35-like"/>
    <property type="match status" value="1"/>
</dbReference>
<dbReference type="Proteomes" id="UP000278962">
    <property type="component" value="Unassembled WGS sequence"/>
</dbReference>
<feature type="region of interest" description="Disordered" evidence="8">
    <location>
        <begin position="232"/>
        <end position="629"/>
    </location>
</feature>
<dbReference type="RefSeq" id="WP_121246795.1">
    <property type="nucleotide sequence ID" value="NZ_RBIL01000001.1"/>
</dbReference>
<feature type="compositionally biased region" description="Low complexity" evidence="8">
    <location>
        <begin position="426"/>
        <end position="439"/>
    </location>
</feature>
<evidence type="ECO:0000313" key="11">
    <source>
        <dbReference type="EMBL" id="RKQ90334.1"/>
    </source>
</evidence>
<dbReference type="GO" id="GO:0005576">
    <property type="term" value="C:extracellular region"/>
    <property type="evidence" value="ECO:0007669"/>
    <property type="project" value="UniProtKB-SubCell"/>
</dbReference>
<keyword evidence="6" id="KW-0843">Virulence</keyword>
<feature type="compositionally biased region" description="Basic and acidic residues" evidence="8">
    <location>
        <begin position="551"/>
        <end position="565"/>
    </location>
</feature>
<feature type="compositionally biased region" description="Basic and acidic residues" evidence="8">
    <location>
        <begin position="618"/>
        <end position="627"/>
    </location>
</feature>
<dbReference type="Gene3D" id="2.150.10.10">
    <property type="entry name" value="Serralysin-like metalloprotease, C-terminal"/>
    <property type="match status" value="6"/>
</dbReference>
<dbReference type="Pfam" id="PF13406">
    <property type="entry name" value="SLT_2"/>
    <property type="match status" value="1"/>
</dbReference>
<dbReference type="PANTHER" id="PTHR38340:SF1">
    <property type="entry name" value="S-LAYER PROTEIN"/>
    <property type="match status" value="1"/>
</dbReference>
<dbReference type="SUPFAM" id="SSF53955">
    <property type="entry name" value="Lysozyme-like"/>
    <property type="match status" value="1"/>
</dbReference>
<dbReference type="OrthoDB" id="3281695at2"/>
<dbReference type="AlphaFoldDB" id="A0A660LBD6"/>
<comment type="subcellular location">
    <subcellularLocation>
        <location evidence="1">Membrane</location>
    </subcellularLocation>
    <subcellularLocation>
        <location evidence="2">Secreted</location>
    </subcellularLocation>
</comment>
<feature type="chain" id="PRO_5024856377" evidence="9">
    <location>
        <begin position="25"/>
        <end position="1072"/>
    </location>
</feature>
<feature type="region of interest" description="Disordered" evidence="8">
    <location>
        <begin position="176"/>
        <end position="205"/>
    </location>
</feature>
<feature type="compositionally biased region" description="Low complexity" evidence="8">
    <location>
        <begin position="276"/>
        <end position="313"/>
    </location>
</feature>
<dbReference type="SUPFAM" id="SSF51120">
    <property type="entry name" value="beta-Roll"/>
    <property type="match status" value="6"/>
</dbReference>
<dbReference type="PANTHER" id="PTHR38340">
    <property type="entry name" value="S-LAYER PROTEIN"/>
    <property type="match status" value="1"/>
</dbReference>
<dbReference type="InterPro" id="IPR050557">
    <property type="entry name" value="RTX_toxin/Mannuronan_C5-epim"/>
</dbReference>
<dbReference type="InterPro" id="IPR001343">
    <property type="entry name" value="Hemolysn_Ca-bd"/>
</dbReference>
<keyword evidence="4" id="KW-0800">Toxin</keyword>
<feature type="compositionally biased region" description="Basic and acidic residues" evidence="8">
    <location>
        <begin position="240"/>
        <end position="250"/>
    </location>
</feature>
<feature type="domain" description="Transglycosylase SLT" evidence="10">
    <location>
        <begin position="994"/>
        <end position="1042"/>
    </location>
</feature>
<dbReference type="InterPro" id="IPR023346">
    <property type="entry name" value="Lysozyme-like_dom_sf"/>
</dbReference>
<proteinExistence type="predicted"/>
<dbReference type="GO" id="GO:0090729">
    <property type="term" value="F:toxin activity"/>
    <property type="evidence" value="ECO:0007669"/>
    <property type="project" value="UniProtKB-KW"/>
</dbReference>
<evidence type="ECO:0000256" key="8">
    <source>
        <dbReference type="SAM" id="MobiDB-lite"/>
    </source>
</evidence>
<evidence type="ECO:0000313" key="12">
    <source>
        <dbReference type="Proteomes" id="UP000278962"/>
    </source>
</evidence>
<evidence type="ECO:0000256" key="2">
    <source>
        <dbReference type="ARBA" id="ARBA00004613"/>
    </source>
</evidence>
<feature type="signal peptide" evidence="9">
    <location>
        <begin position="1"/>
        <end position="24"/>
    </location>
</feature>
<reference evidence="11 12" key="1">
    <citation type="submission" date="2018-10" db="EMBL/GenBank/DDBJ databases">
        <title>Genomic Encyclopedia of Archaeal and Bacterial Type Strains, Phase II (KMG-II): from individual species to whole genera.</title>
        <authorList>
            <person name="Goeker M."/>
        </authorList>
    </citation>
    <scope>NUCLEOTIDE SEQUENCE [LARGE SCALE GENOMIC DNA]</scope>
    <source>
        <strain evidence="11 12">DSM 14954</strain>
    </source>
</reference>
<dbReference type="Pfam" id="PF00353">
    <property type="entry name" value="HemolysinCabind"/>
    <property type="match status" value="13"/>
</dbReference>
<dbReference type="PRINTS" id="PR01488">
    <property type="entry name" value="RTXTOXINA"/>
</dbReference>
<evidence type="ECO:0000259" key="10">
    <source>
        <dbReference type="Pfam" id="PF13406"/>
    </source>
</evidence>
<dbReference type="EMBL" id="RBIL01000001">
    <property type="protein sequence ID" value="RKQ90334.1"/>
    <property type="molecule type" value="Genomic_DNA"/>
</dbReference>
<dbReference type="InterPro" id="IPR031304">
    <property type="entry name" value="SLT_2"/>
</dbReference>
<comment type="caution">
    <text evidence="11">The sequence shown here is derived from an EMBL/GenBank/DDBJ whole genome shotgun (WGS) entry which is preliminary data.</text>
</comment>
<dbReference type="InterPro" id="IPR003995">
    <property type="entry name" value="RTX_toxin_determinant-A"/>
</dbReference>
<dbReference type="PROSITE" id="PS00330">
    <property type="entry name" value="HEMOLYSIN_CALCIUM"/>
    <property type="match status" value="4"/>
</dbReference>
<feature type="region of interest" description="Disordered" evidence="8">
    <location>
        <begin position="662"/>
        <end position="708"/>
    </location>
</feature>
<sequence>MPFLRRALLPALVLGLLAPASAHAATVTLSGGVVIVTAAPGEVNRITVTPGSGTVEVRDTSAAMTAGSGCTLPQAGRVTCAATITRAEVDLGDGDDTFTLAGTTPATVSDGPGRDTVSGGSGDDVFLAGAGNDAYTGGNGSDRVDFSARTAPVVADLAAGSVEGDTFTTVEALIGGSDDDDLTGNSGANTLDGGPGDDVLDGAGGADVLEGGAGFDTADYASRTVAITADADGVNDDGASNERDDVRPSVERILGGSAGDTLTGTSLAGNGGNDRLTGTIGDDALTGGTGDDTLTGAAGDDTLDAGDGNDTLTGGDGHDLLTAGSGTDKAYGDAGDDQLAGGDGADTLEGGTGDDTLDGGAANDTLKGGDGQDALRGGAGDDQAWGGSGDDTLTLDDGNDKGRGEDGNDRVETGAGRDELDGGTGNDALDGGNDNDTLTGGDGDDTLAAGDGADALYGGDGNDALDGATGDDKLEGGNGHDALTGGDGDDSLTGNDGNDILDGGNGANKLDGGNGDDTLTAGAGNDSLKGSVGNDTLTGGAGNDTLQGDQGDDRLDAGAGDDRAYGGDGADQVSGGEGNDDVRGDNGPDRLNGDGGNDTLSGGNDDDVLVGGAGADKLQGDNGRDTADYAARTNPLTITLDDVPDDGELGEGDLVLTESVIGGAGNDKLTGGNAPEQLYGEGGDDTIRGGDGNDTISGGEGKDRLWGNNGVDAVDGGNGNDRLDARDGLAEILRCGTGKDEAYADKADKPAGCEKTHTTKVKTKGEAAPVAVETVTATATVKGVAKVTSKGRFVGIPGMPGERIDSRLLADIRYLVAKYKVRITDGYAMEGHAAAGEHPIGLAVDIVPGPGGSWNDIDRLAKWAEPRQNRPRAPFRWVGYNGDANHGRGNHLHLSWRHTPSKRGQPAAAVWRLNLSTPKLGRVASLASLASRSNARLGRKPTHRSGLRSPTPCSGAQILKPIWQRAGRAFGIKWQILAGITEVESAHGCNMGPSSAGAIGWTQFMPATWKQWGMDASGDGKADPYNAVDAIYSSARYLRASGAPKSYYKALFAYNHADWYVKKVQAAAKKYR</sequence>
<feature type="compositionally biased region" description="Low complexity" evidence="8">
    <location>
        <begin position="337"/>
        <end position="349"/>
    </location>
</feature>
<dbReference type="GO" id="GO:0016020">
    <property type="term" value="C:membrane"/>
    <property type="evidence" value="ECO:0007669"/>
    <property type="project" value="UniProtKB-SubCell"/>
</dbReference>
<evidence type="ECO:0000256" key="9">
    <source>
        <dbReference type="SAM" id="SignalP"/>
    </source>
</evidence>
<keyword evidence="9" id="KW-0732">Signal</keyword>
<evidence type="ECO:0000256" key="7">
    <source>
        <dbReference type="ARBA" id="ARBA00023136"/>
    </source>
</evidence>
<name>A0A660LBD6_9ACTN</name>
<keyword evidence="3" id="KW-0964">Secreted</keyword>
<feature type="compositionally biased region" description="Basic and acidic residues" evidence="8">
    <location>
        <begin position="580"/>
        <end position="592"/>
    </location>
</feature>
<protein>
    <submittedName>
        <fullName evidence="11">Ca2+-binding RTX toxin-like protein</fullName>
    </submittedName>
</protein>
<evidence type="ECO:0000256" key="4">
    <source>
        <dbReference type="ARBA" id="ARBA00022656"/>
    </source>
</evidence>
<evidence type="ECO:0000256" key="5">
    <source>
        <dbReference type="ARBA" id="ARBA00022737"/>
    </source>
</evidence>
<feature type="compositionally biased region" description="Low complexity" evidence="8">
    <location>
        <begin position="491"/>
        <end position="502"/>
    </location>
</feature>
<keyword evidence="7" id="KW-0472">Membrane</keyword>
<accession>A0A660LBD6</accession>
<evidence type="ECO:0000256" key="6">
    <source>
        <dbReference type="ARBA" id="ARBA00023026"/>
    </source>
</evidence>
<dbReference type="PRINTS" id="PR00313">
    <property type="entry name" value="CABNDNGRPT"/>
</dbReference>
<evidence type="ECO:0000256" key="1">
    <source>
        <dbReference type="ARBA" id="ARBA00004370"/>
    </source>
</evidence>
<organism evidence="11 12">
    <name type="scientific">Solirubrobacter pauli</name>
    <dbReference type="NCBI Taxonomy" id="166793"/>
    <lineage>
        <taxon>Bacteria</taxon>
        <taxon>Bacillati</taxon>
        <taxon>Actinomycetota</taxon>
        <taxon>Thermoleophilia</taxon>
        <taxon>Solirubrobacterales</taxon>
        <taxon>Solirubrobacteraceae</taxon>
        <taxon>Solirubrobacter</taxon>
    </lineage>
</organism>
<feature type="compositionally biased region" description="Low complexity" evidence="8">
    <location>
        <begin position="446"/>
        <end position="468"/>
    </location>
</feature>
<keyword evidence="5" id="KW-0677">Repeat</keyword>
<evidence type="ECO:0000256" key="3">
    <source>
        <dbReference type="ARBA" id="ARBA00022525"/>
    </source>
</evidence>
<dbReference type="InterPro" id="IPR011049">
    <property type="entry name" value="Serralysin-like_metalloprot_C"/>
</dbReference>